<dbReference type="EMBL" id="CAJHNJ030000047">
    <property type="protein sequence ID" value="CAG9132202.1"/>
    <property type="molecule type" value="Genomic_DNA"/>
</dbReference>
<name>A0A8S4FZV3_PLUXY</name>
<comment type="caution">
    <text evidence="2">The sequence shown here is derived from an EMBL/GenBank/DDBJ whole genome shotgun (WGS) entry which is preliminary data.</text>
</comment>
<evidence type="ECO:0000313" key="3">
    <source>
        <dbReference type="Proteomes" id="UP000653454"/>
    </source>
</evidence>
<feature type="region of interest" description="Disordered" evidence="1">
    <location>
        <begin position="1"/>
        <end position="101"/>
    </location>
</feature>
<feature type="compositionally biased region" description="Gly residues" evidence="1">
    <location>
        <begin position="69"/>
        <end position="80"/>
    </location>
</feature>
<accession>A0A8S4FZV3</accession>
<organism evidence="2 3">
    <name type="scientific">Plutella xylostella</name>
    <name type="common">Diamondback moth</name>
    <name type="synonym">Plutella maculipennis</name>
    <dbReference type="NCBI Taxonomy" id="51655"/>
    <lineage>
        <taxon>Eukaryota</taxon>
        <taxon>Metazoa</taxon>
        <taxon>Ecdysozoa</taxon>
        <taxon>Arthropoda</taxon>
        <taxon>Hexapoda</taxon>
        <taxon>Insecta</taxon>
        <taxon>Pterygota</taxon>
        <taxon>Neoptera</taxon>
        <taxon>Endopterygota</taxon>
        <taxon>Lepidoptera</taxon>
        <taxon>Glossata</taxon>
        <taxon>Ditrysia</taxon>
        <taxon>Yponomeutoidea</taxon>
        <taxon>Plutellidae</taxon>
        <taxon>Plutella</taxon>
    </lineage>
</organism>
<evidence type="ECO:0000256" key="1">
    <source>
        <dbReference type="SAM" id="MobiDB-lite"/>
    </source>
</evidence>
<protein>
    <submittedName>
        <fullName evidence="2">(diamondback moth) hypothetical protein</fullName>
    </submittedName>
</protein>
<dbReference type="Proteomes" id="UP000653454">
    <property type="component" value="Unassembled WGS sequence"/>
</dbReference>
<sequence>MGIGNRDEEGVGGRQLEISEEHAPRLMVPVPSESGNKEVRPRRAASGDWHRSTTARGRGRRRRGVAESGDGGASQRGGRQGDCSGVTTKRPRAQEVASLGNRPPMFRIHLEHKNILT</sequence>
<gene>
    <name evidence="2" type="ORF">PLXY2_LOCUS10498</name>
</gene>
<reference evidence="2" key="1">
    <citation type="submission" date="2020-11" db="EMBL/GenBank/DDBJ databases">
        <authorList>
            <person name="Whiteford S."/>
        </authorList>
    </citation>
    <scope>NUCLEOTIDE SEQUENCE</scope>
</reference>
<dbReference type="AlphaFoldDB" id="A0A8S4FZV3"/>
<proteinExistence type="predicted"/>
<keyword evidence="3" id="KW-1185">Reference proteome</keyword>
<feature type="compositionally biased region" description="Basic and acidic residues" evidence="1">
    <location>
        <begin position="1"/>
        <end position="24"/>
    </location>
</feature>
<evidence type="ECO:0000313" key="2">
    <source>
        <dbReference type="EMBL" id="CAG9132202.1"/>
    </source>
</evidence>